<dbReference type="EMBL" id="PQGI02000001">
    <property type="protein sequence ID" value="MEX3186352.1"/>
    <property type="molecule type" value="Genomic_DNA"/>
</dbReference>
<dbReference type="EMBL" id="QJQB01000588">
    <property type="protein sequence ID" value="PYA55280.1"/>
    <property type="molecule type" value="Genomic_DNA"/>
</dbReference>
<dbReference type="Proteomes" id="UP000247823">
    <property type="component" value="Unassembled WGS sequence"/>
</dbReference>
<evidence type="ECO:0000313" key="17">
    <source>
        <dbReference type="Proteomes" id="UP001275057"/>
    </source>
</evidence>
<evidence type="ECO:0000313" key="4">
    <source>
        <dbReference type="EMBL" id="MEX3186352.1"/>
    </source>
</evidence>
<dbReference type="OrthoDB" id="4865570at2"/>
<dbReference type="Proteomes" id="UP000245399">
    <property type="component" value="Chromosome"/>
</dbReference>
<dbReference type="PANTHER" id="PTHR36152">
    <property type="entry name" value="CYTOPLASMIC PROTEIN-RELATED"/>
    <property type="match status" value="1"/>
</dbReference>
<accession>A0A0A5TBI5</accession>
<proteinExistence type="predicted"/>
<evidence type="ECO:0000313" key="13">
    <source>
        <dbReference type="Proteomes" id="UP000245399"/>
    </source>
</evidence>
<reference evidence="14" key="6">
    <citation type="submission" date="2018-06" db="EMBL/GenBank/DDBJ databases">
        <title>Serratia marcescens genome sequencing and assembly.</title>
        <authorList>
            <person name="Martins R.C."/>
            <person name="Perdigao-Neto L.V."/>
            <person name="Costa S.F."/>
            <person name="Levin A.S.S."/>
        </authorList>
    </citation>
    <scope>NUCLEOTIDE SEQUENCE [LARGE SCALE GENOMIC DNA]</scope>
    <source>
        <strain evidence="14">1283</strain>
    </source>
</reference>
<evidence type="ECO:0000313" key="14">
    <source>
        <dbReference type="Proteomes" id="UP000247823"/>
    </source>
</evidence>
<reference evidence="9 15" key="9">
    <citation type="submission" date="2019-06" db="EMBL/GenBank/DDBJ databases">
        <authorList>
            <person name="Deangelis K."/>
            <person name="Huntemann M."/>
            <person name="Clum A."/>
            <person name="Pillay M."/>
            <person name="Palaniappan K."/>
            <person name="Varghese N."/>
            <person name="Mikhailova N."/>
            <person name="Stamatis D."/>
            <person name="Reddy T."/>
            <person name="Daum C."/>
            <person name="Shapiro N."/>
            <person name="Ivanova N."/>
            <person name="Kyrpides N."/>
            <person name="Woyke T."/>
        </authorList>
    </citation>
    <scope>NUCLEOTIDE SEQUENCE [LARGE SCALE GENOMIC DNA]</scope>
    <source>
        <strain evidence="9 15">106R</strain>
    </source>
</reference>
<evidence type="ECO:0000313" key="2">
    <source>
        <dbReference type="EMBL" id="MDX7080956.1"/>
    </source>
</evidence>
<dbReference type="Proteomes" id="UP000320710">
    <property type="component" value="Unassembled WGS sequence"/>
</dbReference>
<dbReference type="RefSeq" id="WP_004935369.1">
    <property type="nucleotide sequence ID" value="NZ_ABLCUZ020000001.1"/>
</dbReference>
<keyword evidence="14" id="KW-1185">Reference proteome</keyword>
<dbReference type="AlphaFoldDB" id="A0A0A5TBI5"/>
<dbReference type="PANTHER" id="PTHR36152:SF5">
    <property type="entry name" value="PROTEIN HCP1"/>
    <property type="match status" value="1"/>
</dbReference>
<evidence type="ECO:0000313" key="12">
    <source>
        <dbReference type="Proteomes" id="UP000237365"/>
    </source>
</evidence>
<gene>
    <name evidence="6" type="ORF">AN695_0219965</name>
    <name evidence="3" type="ORF">C3R40_001705</name>
    <name evidence="4" type="ORF">C3R40_006970</name>
    <name evidence="1" type="ORF">DKC05_24400</name>
    <name evidence="8" type="ORF">DMW51_26205</name>
    <name evidence="9" type="ORF">FHU12_1102</name>
    <name evidence="5" type="ORF">GMA22_11710</name>
    <name evidence="7" type="ORF">MC70_007090</name>
    <name evidence="2" type="ORF">SJ435_01005</name>
</gene>
<dbReference type="InterPro" id="IPR036624">
    <property type="entry name" value="Hcp1-lik_sf"/>
</dbReference>
<evidence type="ECO:0000313" key="10">
    <source>
        <dbReference type="Proteomes" id="UP000030378"/>
    </source>
</evidence>
<organism evidence="6 11">
    <name type="scientific">Serratia marcescens</name>
    <dbReference type="NCBI Taxonomy" id="615"/>
    <lineage>
        <taxon>Bacteria</taxon>
        <taxon>Pseudomonadati</taxon>
        <taxon>Pseudomonadota</taxon>
        <taxon>Gammaproteobacteria</taxon>
        <taxon>Enterobacterales</taxon>
        <taxon>Yersiniaceae</taxon>
        <taxon>Serratia</taxon>
    </lineage>
</organism>
<dbReference type="Proteomes" id="UP001275057">
    <property type="component" value="Unassembled WGS sequence"/>
</dbReference>
<reference evidence="10" key="4">
    <citation type="submission" date="2017-12" db="EMBL/GenBank/DDBJ databases">
        <title>FDA dAtabase for Regulatory Grade micrObial Sequences (FDA-ARGOS): Supporting development and validation of Infectious Disease Dx tests.</title>
        <authorList>
            <person name="Campos J."/>
            <person name="Goldberg B."/>
            <person name="Tallon L."/>
            <person name="Sadzewicz L."/>
            <person name="Sengamalay N."/>
            <person name="Ott S."/>
            <person name="Godinez A."/>
            <person name="Nagaraj S."/>
            <person name="Vavikolanu K."/>
            <person name="Vyas G."/>
            <person name="Nadendla S."/>
            <person name="Aluvathingal J."/>
            <person name="Geyer C."/>
            <person name="Nandy P."/>
            <person name="Hobson J."/>
            <person name="Sichtig H."/>
        </authorList>
    </citation>
    <scope>NUCLEOTIDE SEQUENCE [LARGE SCALE GENOMIC DNA]</scope>
    <source>
        <strain evidence="10">FDAARGOS_79</strain>
    </source>
</reference>
<dbReference type="EMBL" id="WNKC01000002">
    <property type="protein sequence ID" value="MVF03912.1"/>
    <property type="molecule type" value="Genomic_DNA"/>
</dbReference>
<dbReference type="Proteomes" id="UP000443014">
    <property type="component" value="Unassembled WGS sequence"/>
</dbReference>
<dbReference type="InterPro" id="IPR053165">
    <property type="entry name" value="HSI-I_assembly_Hcp1"/>
</dbReference>
<dbReference type="InterPro" id="IPR008514">
    <property type="entry name" value="T6SS_Hcp"/>
</dbReference>
<reference evidence="9 15" key="10">
    <citation type="submission" date="2019-07" db="EMBL/GenBank/DDBJ databases">
        <title>Investigation of anaerobic lignin degradation for improved lignocellulosic biofuels.</title>
        <authorList>
            <person name="Deangelis K.PhD."/>
        </authorList>
    </citation>
    <scope>NUCLEOTIDE SEQUENCE [LARGE SCALE GENOMIC DNA]</scope>
    <source>
        <strain evidence="9 15">106R</strain>
    </source>
</reference>
<dbReference type="Proteomes" id="UP000030378">
    <property type="component" value="Unassembled WGS sequence"/>
</dbReference>
<dbReference type="EMBL" id="JAXABG010000001">
    <property type="protein sequence ID" value="MDX7080956.1"/>
    <property type="molecule type" value="Genomic_DNA"/>
</dbReference>
<evidence type="ECO:0000313" key="8">
    <source>
        <dbReference type="EMBL" id="PYA55280.1"/>
    </source>
</evidence>
<evidence type="ECO:0000313" key="1">
    <source>
        <dbReference type="EMBL" id="AWL70564.1"/>
    </source>
</evidence>
<dbReference type="EMBL" id="LJEX02000107">
    <property type="protein sequence ID" value="OCO83115.1"/>
    <property type="molecule type" value="Genomic_DNA"/>
</dbReference>
<dbReference type="Proteomes" id="UP000237365">
    <property type="component" value="Unassembled WGS sequence"/>
</dbReference>
<reference evidence="3 12" key="13">
    <citation type="submission" date="2024-07" db="EMBL/GenBank/DDBJ databases">
        <title>Making a pathogen? Evaluating the impact of protist predation on the evolution of virulence in Serratia marcescens.</title>
        <authorList>
            <person name="Hopkins H."/>
            <person name="Lopezguerra C."/>
            <person name="Lau M.-J."/>
        </authorList>
    </citation>
    <scope>NUCLEOTIDE SEQUENCE [LARGE SCALE GENOMIC DNA]</scope>
    <source>
        <strain evidence="3 12">KZ19</strain>
    </source>
</reference>
<dbReference type="SMR" id="A0A0A5TBI5"/>
<dbReference type="Gene3D" id="2.30.110.20">
    <property type="entry name" value="Hcp1-like"/>
    <property type="match status" value="1"/>
</dbReference>
<dbReference type="EMBL" id="VFMJ01000001">
    <property type="protein sequence ID" value="TQI83613.1"/>
    <property type="molecule type" value="Genomic_DNA"/>
</dbReference>
<sequence>MSTKALVDYFLKIEGVDGESPDQTYPGWIQLQAWQWAEENAGRWGFGSGGGSGKVEMKDFEFRMVSNKASPKLFLMCATGEHIPQAKLVCRKSGQGQQDFIAVTFSNCLVSSFKTVGNMPLNSTIGTEIDTVLPTDVIKLNFARIEVEYKEQNNDGSMGAVIKTGYDLKLNARI</sequence>
<reference evidence="1 13" key="5">
    <citation type="submission" date="2018-05" db="EMBL/GenBank/DDBJ databases">
        <title>Klebsiella quasipneumonaiae provides a window into carbapenemase gene transfer, plasmid rearrangements and nosocomial acquisition from the hospital environment.</title>
        <authorList>
            <person name="Mathers A.J."/>
            <person name="Vegesana K."/>
            <person name="Stoesser N."/>
            <person name="Crook D."/>
            <person name="Vaughan A."/>
            <person name="Barry K."/>
            <person name="Parikh H."/>
            <person name="Sebra R."/>
            <person name="Kotay S."/>
            <person name="Walker A.S."/>
            <person name="Sheppard A.E."/>
        </authorList>
    </citation>
    <scope>NUCLEOTIDE SEQUENCE [LARGE SCALE GENOMIC DNA]</scope>
    <source>
        <strain evidence="1 13">CAV1761</strain>
    </source>
</reference>
<reference evidence="3 12" key="14">
    <citation type="submission" date="2024-07" db="EMBL/GenBank/DDBJ databases">
        <authorList>
            <person name="Raymann K."/>
        </authorList>
    </citation>
    <scope>NUCLEOTIDE SEQUENCE [LARGE SCALE GENOMIC DNA]</scope>
    <source>
        <strain evidence="3 12">KZ19</strain>
    </source>
</reference>
<reference evidence="8 14" key="7">
    <citation type="submission" date="2018-06" db="EMBL/GenBank/DDBJ databases">
        <title>Serratia marcescens genome sequencing and assembly.</title>
        <authorList>
            <person name="Martins R.C.R."/>
            <person name="Perdigao-Neto L.V."/>
            <person name="Costa S.F."/>
            <person name="Levin A.S.S."/>
        </authorList>
    </citation>
    <scope>NUCLEOTIDE SEQUENCE [LARGE SCALE GENOMIC DNA]</scope>
    <source>
        <strain evidence="8 14">1283</strain>
    </source>
</reference>
<protein>
    <submittedName>
        <fullName evidence="2">Hcp family type VI secretion system effector</fullName>
    </submittedName>
    <submittedName>
        <fullName evidence="6">Type VI secretion protein</fullName>
    </submittedName>
    <submittedName>
        <fullName evidence="9">Type VI secretion system secreted protein Hcp</fullName>
    </submittedName>
    <submittedName>
        <fullName evidence="1">Type VI secretion system tube protein Hcp</fullName>
    </submittedName>
</protein>
<reference evidence="11" key="1">
    <citation type="submission" date="2016-04" db="EMBL/GenBank/DDBJ databases">
        <authorList>
            <person name="Osei Sekyere J."/>
            <person name="Sivertsen A."/>
            <person name="Pedersen A.T."/>
            <person name="Sundsfjord A."/>
        </authorList>
    </citation>
    <scope>NUCLEOTIDE SEQUENCE [LARGE SCALE GENOMIC DNA]</scope>
    <source>
        <strain evidence="11">945174350</strain>
    </source>
</reference>
<evidence type="ECO:0000313" key="15">
    <source>
        <dbReference type="Proteomes" id="UP000320710"/>
    </source>
</evidence>
<evidence type="ECO:0000313" key="7">
    <source>
        <dbReference type="EMBL" id="PNO69774.1"/>
    </source>
</evidence>
<evidence type="ECO:0000313" key="5">
    <source>
        <dbReference type="EMBL" id="MVF03912.1"/>
    </source>
</evidence>
<dbReference type="EMBL" id="JTBC02000002">
    <property type="protein sequence ID" value="PNO69774.1"/>
    <property type="molecule type" value="Genomic_DNA"/>
</dbReference>
<dbReference type="EMBL" id="CP029449">
    <property type="protein sequence ID" value="AWL70564.1"/>
    <property type="molecule type" value="Genomic_DNA"/>
</dbReference>
<dbReference type="SUPFAM" id="SSF141452">
    <property type="entry name" value="Hcp1-like"/>
    <property type="match status" value="1"/>
</dbReference>
<reference evidence="7" key="3">
    <citation type="submission" date="2017-12" db="EMBL/GenBank/DDBJ databases">
        <title>FDA dAtabase for Regulatory Grade micrObial Sequences (FDA-ARGOS): Supporting development and validation of Infectious Disease Dx tests.</title>
        <authorList>
            <person name="Campos J."/>
            <person name="Goldberg B."/>
            <person name="Tallon L.J."/>
            <person name="Sadzewicz L."/>
            <person name="Sengamalay N."/>
            <person name="Ott S."/>
            <person name="Godinez A."/>
            <person name="Nagaraj S."/>
            <person name="Vavikolanu K."/>
            <person name="Vyas G."/>
            <person name="Nadendla S."/>
            <person name="Aluvathingal J."/>
            <person name="Geyer C."/>
            <person name="Nandy P."/>
            <person name="Hobson J."/>
            <person name="Sichtig H."/>
        </authorList>
    </citation>
    <scope>NUCLEOTIDE SEQUENCE</scope>
    <source>
        <strain evidence="7">FDAARGOS_79</strain>
    </source>
</reference>
<evidence type="ECO:0000313" key="9">
    <source>
        <dbReference type="EMBL" id="TQI83613.1"/>
    </source>
</evidence>
<reference evidence="2 17" key="12">
    <citation type="submission" date="2023-11" db="EMBL/GenBank/DDBJ databases">
        <title>Detection of rare carbapenemases in Enterobacterales - comparison of two colorimetric and two CIM-based carbapenemase assays.</title>
        <authorList>
            <person name="Schaffarczyk L."/>
            <person name="Noster J."/>
            <person name="Stelzer Y."/>
            <person name="Sattler J."/>
            <person name="Gatermann S."/>
            <person name="Hamprecht A."/>
        </authorList>
    </citation>
    <scope>NUCLEOTIDE SEQUENCE [LARGE SCALE GENOMIC DNA]</scope>
    <source>
        <strain evidence="2 17">CIM-Carb-136</strain>
    </source>
</reference>
<evidence type="ECO:0000313" key="6">
    <source>
        <dbReference type="EMBL" id="OCO83115.1"/>
    </source>
</evidence>
<reference evidence="5 16" key="11">
    <citation type="submission" date="2019-11" db="EMBL/GenBank/DDBJ databases">
        <title>Whole genome sequence of a plant growth promoting strain Serratia marcescens BTL07 isolated from the rhizoplane of Chili (Capsicum annuum).</title>
        <authorList>
            <person name="Dutta S."/>
            <person name="Khatun A."/>
            <person name="Gupta D.R."/>
            <person name="Surovy M.Z."/>
            <person name="Rahman M.M."/>
            <person name="Mahmud N.U."/>
            <person name="Emes R."/>
            <person name="Warry A."/>
            <person name="West H."/>
            <person name="Clarke M.L."/>
            <person name="Islam M.T."/>
        </authorList>
    </citation>
    <scope>NUCLEOTIDE SEQUENCE [LARGE SCALE GENOMIC DNA]</scope>
    <source>
        <strain evidence="5 16">BTL07</strain>
    </source>
</reference>
<name>A0A0A5TBI5_SERMA</name>
<dbReference type="EMBL" id="PQGI02000001">
    <property type="protein sequence ID" value="MEX3185333.1"/>
    <property type="molecule type" value="Genomic_DNA"/>
</dbReference>
<evidence type="ECO:0000313" key="11">
    <source>
        <dbReference type="Proteomes" id="UP000050489"/>
    </source>
</evidence>
<dbReference type="Pfam" id="PF05638">
    <property type="entry name" value="T6SS_HCP"/>
    <property type="match status" value="1"/>
</dbReference>
<dbReference type="Proteomes" id="UP000050489">
    <property type="component" value="Unassembled WGS sequence"/>
</dbReference>
<reference evidence="6" key="2">
    <citation type="journal article" date="2017" name="PLoS ONE">
        <title>Genomic and phenotypic characterisation of fluoroquinolone resistance mechanisms in Enterobacteriaceae in Durban, South Africa.</title>
        <authorList>
            <person name="Osei Sekyere J."/>
            <person name="Amoako D.G."/>
        </authorList>
    </citation>
    <scope>NUCLEOTIDE SEQUENCE</scope>
    <source>
        <strain evidence="6">945174350</strain>
    </source>
</reference>
<dbReference type="GeneID" id="98190217"/>
<evidence type="ECO:0000313" key="3">
    <source>
        <dbReference type="EMBL" id="MEX3185333.1"/>
    </source>
</evidence>
<evidence type="ECO:0000313" key="16">
    <source>
        <dbReference type="Proteomes" id="UP000443014"/>
    </source>
</evidence>
<reference evidence="8" key="8">
    <citation type="submission" date="2018-06" db="EMBL/GenBank/DDBJ databases">
        <authorList>
            <person name="Martins R.C."/>
            <person name="Perdigao-Neto L.V."/>
            <person name="Costa S.F."/>
            <person name="Levin A.S.S."/>
        </authorList>
    </citation>
    <scope>NUCLEOTIDE SEQUENCE</scope>
    <source>
        <strain evidence="8">1283</strain>
    </source>
</reference>